<dbReference type="AlphaFoldDB" id="A0A3P7IKY4"/>
<evidence type="ECO:0000313" key="1">
    <source>
        <dbReference type="EMBL" id="VDM67559.1"/>
    </source>
</evidence>
<sequence length="83" mass="9372">MVNPRSDDFQEAAEALKDDIGAYVFVVEAGDEKSYGQDTQLTTNDKIIRIKQWRGTDSEVLGPIADMICKVLHVNYHFIKALK</sequence>
<dbReference type="OrthoDB" id="10045365at2759"/>
<organism evidence="1 2">
    <name type="scientific">Strongylus vulgaris</name>
    <name type="common">Blood worm</name>
    <dbReference type="NCBI Taxonomy" id="40348"/>
    <lineage>
        <taxon>Eukaryota</taxon>
        <taxon>Metazoa</taxon>
        <taxon>Ecdysozoa</taxon>
        <taxon>Nematoda</taxon>
        <taxon>Chromadorea</taxon>
        <taxon>Rhabditida</taxon>
        <taxon>Rhabditina</taxon>
        <taxon>Rhabditomorpha</taxon>
        <taxon>Strongyloidea</taxon>
        <taxon>Strongylidae</taxon>
        <taxon>Strongylus</taxon>
    </lineage>
</organism>
<evidence type="ECO:0000313" key="2">
    <source>
        <dbReference type="Proteomes" id="UP000270094"/>
    </source>
</evidence>
<proteinExistence type="predicted"/>
<name>A0A3P7IKY4_STRVU</name>
<accession>A0A3P7IKY4</accession>
<reference evidence="1 2" key="1">
    <citation type="submission" date="2018-11" db="EMBL/GenBank/DDBJ databases">
        <authorList>
            <consortium name="Pathogen Informatics"/>
        </authorList>
    </citation>
    <scope>NUCLEOTIDE SEQUENCE [LARGE SCALE GENOMIC DNA]</scope>
</reference>
<keyword evidence="2" id="KW-1185">Reference proteome</keyword>
<dbReference type="Proteomes" id="UP000270094">
    <property type="component" value="Unassembled WGS sequence"/>
</dbReference>
<protein>
    <submittedName>
        <fullName evidence="1">Uncharacterized protein</fullName>
    </submittedName>
</protein>
<gene>
    <name evidence="1" type="ORF">SVUK_LOCUS2557</name>
</gene>
<dbReference type="EMBL" id="UYYB01005849">
    <property type="protein sequence ID" value="VDM67559.1"/>
    <property type="molecule type" value="Genomic_DNA"/>
</dbReference>